<evidence type="ECO:0000259" key="7">
    <source>
        <dbReference type="PROSITE" id="PS51160"/>
    </source>
</evidence>
<dbReference type="AlphaFoldDB" id="D5AJI5"/>
<comment type="catalytic activity">
    <reaction evidence="4 5">
        <text>an acyl phosphate + H2O = a carboxylate + phosphate + H(+)</text>
        <dbReference type="Rhea" id="RHEA:14965"/>
        <dbReference type="ChEBI" id="CHEBI:15377"/>
        <dbReference type="ChEBI" id="CHEBI:15378"/>
        <dbReference type="ChEBI" id="CHEBI:29067"/>
        <dbReference type="ChEBI" id="CHEBI:43474"/>
        <dbReference type="ChEBI" id="CHEBI:59918"/>
        <dbReference type="EC" id="3.6.1.7"/>
    </reaction>
</comment>
<dbReference type="HOGENOM" id="CLU_141932_3_2_9"/>
<dbReference type="SUPFAM" id="SSF54975">
    <property type="entry name" value="Acylphosphatase/BLUF domain-like"/>
    <property type="match status" value="1"/>
</dbReference>
<reference evidence="8 9" key="1">
    <citation type="journal article" date="2009" name="J. Infect. Dis.">
        <title>Clinical, experimental, and genomic differences between intermediately pathogenic, highly pathogenic, and epidemic Streptococcus suis.</title>
        <authorList>
            <person name="Ye C."/>
            <person name="Zheng H."/>
            <person name="Zhang J."/>
            <person name="Jing H."/>
            <person name="Wang L."/>
            <person name="Xiong Y."/>
            <person name="Wang W."/>
            <person name="Zhou Z."/>
            <person name="Sun Q."/>
            <person name="Luo X."/>
            <person name="Du H."/>
            <person name="Gottschalk M."/>
            <person name="Xu J."/>
        </authorList>
    </citation>
    <scope>NUCLEOTIDE SEQUENCE [LARGE SCALE GENOMIC DNA]</scope>
    <source>
        <strain evidence="8 9">GZ1</strain>
    </source>
</reference>
<dbReference type="GO" id="GO:0003998">
    <property type="term" value="F:acylphosphatase activity"/>
    <property type="evidence" value="ECO:0007669"/>
    <property type="project" value="UniProtKB-EC"/>
</dbReference>
<gene>
    <name evidence="8" type="ordered locus">SSGZ1_1544</name>
</gene>
<sequence length="101" mass="11634">MSCQKEKLMRKVKMIASGRVQGVGFRWSVQFLAVEIGDIYGRVWNNDDGTVTILAQSDNAEKLSHFIHEIRKGPSRMAKVTYLDVTLANFEDYKDFQVSYR</sequence>
<comment type="similarity">
    <text evidence="1 6">Belongs to the acylphosphatase family.</text>
</comment>
<dbReference type="PATRIC" id="fig|423211.3.peg.1520"/>
<proteinExistence type="inferred from homology"/>
<feature type="active site" evidence="5">
    <location>
        <position position="45"/>
    </location>
</feature>
<dbReference type="NCBIfam" id="NF011008">
    <property type="entry name" value="PRK14434.1"/>
    <property type="match status" value="1"/>
</dbReference>
<accession>D5AJI5</accession>
<evidence type="ECO:0000256" key="6">
    <source>
        <dbReference type="RuleBase" id="RU004168"/>
    </source>
</evidence>
<dbReference type="InterPro" id="IPR020456">
    <property type="entry name" value="Acylphosphatase"/>
</dbReference>
<evidence type="ECO:0000313" key="8">
    <source>
        <dbReference type="EMBL" id="ADE32000.1"/>
    </source>
</evidence>
<evidence type="ECO:0000313" key="9">
    <source>
        <dbReference type="Proteomes" id="UP000002359"/>
    </source>
</evidence>
<dbReference type="KEGG" id="ssw:SSGZ1_1544"/>
<evidence type="ECO:0000256" key="5">
    <source>
        <dbReference type="PROSITE-ProRule" id="PRU00520"/>
    </source>
</evidence>
<keyword evidence="5" id="KW-0378">Hydrolase</keyword>
<name>D5AJI5_STRGZ</name>
<dbReference type="Gene3D" id="3.30.70.100">
    <property type="match status" value="1"/>
</dbReference>
<dbReference type="PANTHER" id="PTHR47268">
    <property type="entry name" value="ACYLPHOSPHATASE"/>
    <property type="match status" value="1"/>
</dbReference>
<organism evidence="8 9">
    <name type="scientific">Streptococcus suis (strain GZ1)</name>
    <dbReference type="NCBI Taxonomy" id="423211"/>
    <lineage>
        <taxon>Bacteria</taxon>
        <taxon>Bacillati</taxon>
        <taxon>Bacillota</taxon>
        <taxon>Bacilli</taxon>
        <taxon>Lactobacillales</taxon>
        <taxon>Streptococcaceae</taxon>
        <taxon>Streptococcus</taxon>
    </lineage>
</organism>
<dbReference type="EMBL" id="CP000837">
    <property type="protein sequence ID" value="ADE32000.1"/>
    <property type="molecule type" value="Genomic_DNA"/>
</dbReference>
<dbReference type="Proteomes" id="UP000002359">
    <property type="component" value="Chromosome"/>
</dbReference>
<dbReference type="EC" id="3.6.1.7" evidence="2 5"/>
<dbReference type="PROSITE" id="PS51160">
    <property type="entry name" value="ACYLPHOSPHATASE_3"/>
    <property type="match status" value="1"/>
</dbReference>
<evidence type="ECO:0000256" key="2">
    <source>
        <dbReference type="ARBA" id="ARBA00012150"/>
    </source>
</evidence>
<dbReference type="InterPro" id="IPR036046">
    <property type="entry name" value="Acylphosphatase-like_dom_sf"/>
</dbReference>
<dbReference type="Pfam" id="PF00708">
    <property type="entry name" value="Acylphosphatase"/>
    <property type="match status" value="1"/>
</dbReference>
<feature type="domain" description="Acylphosphatase-like" evidence="7">
    <location>
        <begin position="11"/>
        <end position="100"/>
    </location>
</feature>
<evidence type="ECO:0000256" key="1">
    <source>
        <dbReference type="ARBA" id="ARBA00005614"/>
    </source>
</evidence>
<evidence type="ECO:0000256" key="4">
    <source>
        <dbReference type="ARBA" id="ARBA00047645"/>
    </source>
</evidence>
<dbReference type="InterPro" id="IPR001792">
    <property type="entry name" value="Acylphosphatase-like_dom"/>
</dbReference>
<dbReference type="PANTHER" id="PTHR47268:SF4">
    <property type="entry name" value="ACYLPHOSPHATASE"/>
    <property type="match status" value="1"/>
</dbReference>
<evidence type="ECO:0000256" key="3">
    <source>
        <dbReference type="ARBA" id="ARBA00015991"/>
    </source>
</evidence>
<protein>
    <recommendedName>
        <fullName evidence="3 5">acylphosphatase</fullName>
        <ecNumber evidence="2 5">3.6.1.7</ecNumber>
    </recommendedName>
</protein>
<feature type="active site" evidence="5">
    <location>
        <position position="26"/>
    </location>
</feature>